<dbReference type="EMBL" id="JAINUG010000314">
    <property type="protein sequence ID" value="KAJ8378675.1"/>
    <property type="molecule type" value="Genomic_DNA"/>
</dbReference>
<dbReference type="AlphaFoldDB" id="A0AAD7REZ9"/>
<sequence length="108" mass="12215">MLPELPYSVIGRCVMLAAQRVPEGHYSLFPSAPVCPSRCARPSRTFIHLVALQHVLPLPRPALNERHHPRAYASRCRCATEHGTHAAPHRQRLISRSAREKLQDLILQ</sequence>
<proteinExistence type="predicted"/>
<accession>A0AAD7REZ9</accession>
<evidence type="ECO:0000313" key="2">
    <source>
        <dbReference type="Proteomes" id="UP001221898"/>
    </source>
</evidence>
<name>A0AAD7REZ9_9TELE</name>
<dbReference type="Proteomes" id="UP001221898">
    <property type="component" value="Unassembled WGS sequence"/>
</dbReference>
<organism evidence="1 2">
    <name type="scientific">Aldrovandia affinis</name>
    <dbReference type="NCBI Taxonomy" id="143900"/>
    <lineage>
        <taxon>Eukaryota</taxon>
        <taxon>Metazoa</taxon>
        <taxon>Chordata</taxon>
        <taxon>Craniata</taxon>
        <taxon>Vertebrata</taxon>
        <taxon>Euteleostomi</taxon>
        <taxon>Actinopterygii</taxon>
        <taxon>Neopterygii</taxon>
        <taxon>Teleostei</taxon>
        <taxon>Notacanthiformes</taxon>
        <taxon>Halosauridae</taxon>
        <taxon>Aldrovandia</taxon>
    </lineage>
</organism>
<comment type="caution">
    <text evidence="1">The sequence shown here is derived from an EMBL/GenBank/DDBJ whole genome shotgun (WGS) entry which is preliminary data.</text>
</comment>
<protein>
    <submittedName>
        <fullName evidence="1">Uncharacterized protein</fullName>
    </submittedName>
</protein>
<evidence type="ECO:0000313" key="1">
    <source>
        <dbReference type="EMBL" id="KAJ8378675.1"/>
    </source>
</evidence>
<keyword evidence="2" id="KW-1185">Reference proteome</keyword>
<reference evidence="1" key="1">
    <citation type="journal article" date="2023" name="Science">
        <title>Genome structures resolve the early diversification of teleost fishes.</title>
        <authorList>
            <person name="Parey E."/>
            <person name="Louis A."/>
            <person name="Montfort J."/>
            <person name="Bouchez O."/>
            <person name="Roques C."/>
            <person name="Iampietro C."/>
            <person name="Lluch J."/>
            <person name="Castinel A."/>
            <person name="Donnadieu C."/>
            <person name="Desvignes T."/>
            <person name="Floi Bucao C."/>
            <person name="Jouanno E."/>
            <person name="Wen M."/>
            <person name="Mejri S."/>
            <person name="Dirks R."/>
            <person name="Jansen H."/>
            <person name="Henkel C."/>
            <person name="Chen W.J."/>
            <person name="Zahm M."/>
            <person name="Cabau C."/>
            <person name="Klopp C."/>
            <person name="Thompson A.W."/>
            <person name="Robinson-Rechavi M."/>
            <person name="Braasch I."/>
            <person name="Lecointre G."/>
            <person name="Bobe J."/>
            <person name="Postlethwait J.H."/>
            <person name="Berthelot C."/>
            <person name="Roest Crollius H."/>
            <person name="Guiguen Y."/>
        </authorList>
    </citation>
    <scope>NUCLEOTIDE SEQUENCE</scope>
    <source>
        <strain evidence="1">NC1722</strain>
    </source>
</reference>
<gene>
    <name evidence="1" type="ORF">AAFF_G00237240</name>
</gene>